<accession>A0A8S0XS98</accession>
<proteinExistence type="predicted"/>
<evidence type="ECO:0000313" key="4">
    <source>
        <dbReference type="Proteomes" id="UP000467700"/>
    </source>
</evidence>
<comment type="caution">
    <text evidence="3">The sequence shown here is derived from an EMBL/GenBank/DDBJ whole genome shotgun (WGS) entry which is preliminary data.</text>
</comment>
<organism evidence="3 4">
    <name type="scientific">Cyclocybe aegerita</name>
    <name type="common">Black poplar mushroom</name>
    <name type="synonym">Agrocybe aegerita</name>
    <dbReference type="NCBI Taxonomy" id="1973307"/>
    <lineage>
        <taxon>Eukaryota</taxon>
        <taxon>Fungi</taxon>
        <taxon>Dikarya</taxon>
        <taxon>Basidiomycota</taxon>
        <taxon>Agaricomycotina</taxon>
        <taxon>Agaricomycetes</taxon>
        <taxon>Agaricomycetidae</taxon>
        <taxon>Agaricales</taxon>
        <taxon>Agaricineae</taxon>
        <taxon>Bolbitiaceae</taxon>
        <taxon>Cyclocybe</taxon>
    </lineage>
</organism>
<dbReference type="OrthoDB" id="2100241at2759"/>
<dbReference type="InterPro" id="IPR038607">
    <property type="entry name" value="PhoD-like_sf"/>
</dbReference>
<evidence type="ECO:0000259" key="2">
    <source>
        <dbReference type="Pfam" id="PF09423"/>
    </source>
</evidence>
<evidence type="ECO:0000256" key="1">
    <source>
        <dbReference type="SAM" id="SignalP"/>
    </source>
</evidence>
<dbReference type="Proteomes" id="UP000467700">
    <property type="component" value="Unassembled WGS sequence"/>
</dbReference>
<evidence type="ECO:0000313" key="3">
    <source>
        <dbReference type="EMBL" id="CAA7270163.1"/>
    </source>
</evidence>
<dbReference type="CDD" id="cd07389">
    <property type="entry name" value="MPP_PhoD"/>
    <property type="match status" value="1"/>
</dbReference>
<dbReference type="Gene3D" id="3.60.21.70">
    <property type="entry name" value="PhoD-like phosphatase"/>
    <property type="match status" value="1"/>
</dbReference>
<sequence length="626" mass="71051">MRYLSAVLSTLFRLAALVFTQIIPTRLGPPLLPTLYLLHLVSAYLFHPEPTPPKHEKTNRPQTPPPFAPSPLSVLILSLPTTSRLFTVVNVLINTLLALASADLILTPFLDTASDITFTRVGAVYPDSVKIQARYPFHHNLLVLYRQFNTSDWKYGPRLHPTQQSDWVDTVRLANLWPSTSYEYTIADINTTILPIASAPIPFRTFSDPRLHSGSRFRFIATSCTTPNFPYRGPFNKRTIRGFDLLADYLKPQSVNATDVNKNITTTVQPHIVNKPSTDFLLFLGDFIYADVPVYIGDDKEAYRRLYRRNYASPSFRKIYEQLPIIHAYDDHEFINNYAGNSEQAPPFVNASGAYNIYAAKPNYDPIHPDQTFYNFQHGDVAFFVMDTRRYRSPSNGPDQTYLTMLGEEQLTALFDWLHAVNETASFKFVVSSVPFTSLWTHDAQIDSWAGYPLEKAALLQAFHSVPNVVIISGDRHEFAVVEFNTPDPRKHIVREISTSPLNMFYIPFIHTLRPRSEEAFNTTVSVSLSEDGTETIQKIEQVPFERAISYIPNGNSKWSTFDIDTKNRKKPTLRLETVIDGKPAYHLQIVGESARPPNFAGLGSLLPGNVMDMFDKLGFKPGRWF</sequence>
<dbReference type="SUPFAM" id="SSF56300">
    <property type="entry name" value="Metallo-dependent phosphatases"/>
    <property type="match status" value="1"/>
</dbReference>
<dbReference type="InterPro" id="IPR018946">
    <property type="entry name" value="PhoD-like_MPP"/>
</dbReference>
<dbReference type="InterPro" id="IPR052900">
    <property type="entry name" value="Phospholipid_Metab_Enz"/>
</dbReference>
<dbReference type="PANTHER" id="PTHR43606">
    <property type="entry name" value="PHOSPHATASE, PUTATIVE (AFU_ORTHOLOGUE AFUA_6G08710)-RELATED"/>
    <property type="match status" value="1"/>
</dbReference>
<gene>
    <name evidence="3" type="ORF">AAE3_LOCUS12393</name>
</gene>
<dbReference type="Pfam" id="PF09423">
    <property type="entry name" value="PhoD"/>
    <property type="match status" value="1"/>
</dbReference>
<dbReference type="InterPro" id="IPR029052">
    <property type="entry name" value="Metallo-depent_PP-like"/>
</dbReference>
<dbReference type="EMBL" id="CACVBS010000086">
    <property type="protein sequence ID" value="CAA7270163.1"/>
    <property type="molecule type" value="Genomic_DNA"/>
</dbReference>
<dbReference type="AlphaFoldDB" id="A0A8S0XS98"/>
<keyword evidence="1" id="KW-0732">Signal</keyword>
<feature type="signal peptide" evidence="1">
    <location>
        <begin position="1"/>
        <end position="20"/>
    </location>
</feature>
<feature type="domain" description="PhoD-like phosphatase metallophosphatase" evidence="2">
    <location>
        <begin position="271"/>
        <end position="506"/>
    </location>
</feature>
<feature type="chain" id="PRO_5035935000" description="PhoD-like phosphatase metallophosphatase domain-containing protein" evidence="1">
    <location>
        <begin position="21"/>
        <end position="626"/>
    </location>
</feature>
<name>A0A8S0XS98_CYCAE</name>
<dbReference type="PANTHER" id="PTHR43606:SF2">
    <property type="entry name" value="ALKALINE PHOSPHATASE FAMILY PROTEIN (AFU_ORTHOLOGUE AFUA_5G03860)"/>
    <property type="match status" value="1"/>
</dbReference>
<keyword evidence="4" id="KW-1185">Reference proteome</keyword>
<reference evidence="3 4" key="1">
    <citation type="submission" date="2020-01" db="EMBL/GenBank/DDBJ databases">
        <authorList>
            <person name="Gupta K D."/>
        </authorList>
    </citation>
    <scope>NUCLEOTIDE SEQUENCE [LARGE SCALE GENOMIC DNA]</scope>
</reference>
<protein>
    <recommendedName>
        <fullName evidence="2">PhoD-like phosphatase metallophosphatase domain-containing protein</fullName>
    </recommendedName>
</protein>